<sequence length="188" mass="21090">MENRKSQIVELALTFIQQKGYLSFSYDDLAKELGVSKASIHYHFAKKTDLGVAVCERIKDGLERSFLAVNHSSLNVREQPWAFIASRVKYIASDGICPISALQADFMFLPVSIQNYVKKIAEMEIHLLSELLRKGTNLAARDAETTAALLLSTTKGALQYRRVMGDALLSNVLDQLKYILKFNDKGVF</sequence>
<dbReference type="SUPFAM" id="SSF48498">
    <property type="entry name" value="Tetracyclin repressor-like, C-terminal domain"/>
    <property type="match status" value="1"/>
</dbReference>
<dbReference type="AlphaFoldDB" id="A0A177L5J7"/>
<evidence type="ECO:0000256" key="3">
    <source>
        <dbReference type="ARBA" id="ARBA00023163"/>
    </source>
</evidence>
<evidence type="ECO:0000256" key="4">
    <source>
        <dbReference type="PROSITE-ProRule" id="PRU00335"/>
    </source>
</evidence>
<evidence type="ECO:0000313" key="6">
    <source>
        <dbReference type="EMBL" id="OAH60968.1"/>
    </source>
</evidence>
<dbReference type="PRINTS" id="PR00455">
    <property type="entry name" value="HTHTETR"/>
</dbReference>
<dbReference type="InterPro" id="IPR001647">
    <property type="entry name" value="HTH_TetR"/>
</dbReference>
<dbReference type="Proteomes" id="UP000076935">
    <property type="component" value="Unassembled WGS sequence"/>
</dbReference>
<gene>
    <name evidence="6" type="ORF">AWH49_14430</name>
</gene>
<dbReference type="InterPro" id="IPR036271">
    <property type="entry name" value="Tet_transcr_reg_TetR-rel_C_sf"/>
</dbReference>
<dbReference type="Pfam" id="PF00440">
    <property type="entry name" value="TetR_N"/>
    <property type="match status" value="1"/>
</dbReference>
<dbReference type="PROSITE" id="PS50977">
    <property type="entry name" value="HTH_TETR_2"/>
    <property type="match status" value="1"/>
</dbReference>
<evidence type="ECO:0000313" key="7">
    <source>
        <dbReference type="Proteomes" id="UP000076935"/>
    </source>
</evidence>
<dbReference type="SUPFAM" id="SSF46689">
    <property type="entry name" value="Homeodomain-like"/>
    <property type="match status" value="1"/>
</dbReference>
<dbReference type="PANTHER" id="PTHR47506:SF1">
    <property type="entry name" value="HTH-TYPE TRANSCRIPTIONAL REGULATOR YJDC"/>
    <property type="match status" value="1"/>
</dbReference>
<dbReference type="InterPro" id="IPR009057">
    <property type="entry name" value="Homeodomain-like_sf"/>
</dbReference>
<evidence type="ECO:0000256" key="2">
    <source>
        <dbReference type="ARBA" id="ARBA00023125"/>
    </source>
</evidence>
<feature type="domain" description="HTH tetR-type" evidence="5">
    <location>
        <begin position="2"/>
        <end position="62"/>
    </location>
</feature>
<keyword evidence="7" id="KW-1185">Reference proteome</keyword>
<feature type="DNA-binding region" description="H-T-H motif" evidence="4">
    <location>
        <begin position="25"/>
        <end position="44"/>
    </location>
</feature>
<keyword evidence="3" id="KW-0804">Transcription</keyword>
<evidence type="ECO:0000256" key="1">
    <source>
        <dbReference type="ARBA" id="ARBA00023015"/>
    </source>
</evidence>
<dbReference type="GO" id="GO:0003677">
    <property type="term" value="F:DNA binding"/>
    <property type="evidence" value="ECO:0007669"/>
    <property type="project" value="UniProtKB-UniRule"/>
</dbReference>
<keyword evidence="2 4" id="KW-0238">DNA-binding</keyword>
<name>A0A177L5J7_9BACI</name>
<organism evidence="6 7">
    <name type="scientific">Domibacillus aminovorans</name>
    <dbReference type="NCBI Taxonomy" id="29332"/>
    <lineage>
        <taxon>Bacteria</taxon>
        <taxon>Bacillati</taxon>
        <taxon>Bacillota</taxon>
        <taxon>Bacilli</taxon>
        <taxon>Bacillales</taxon>
        <taxon>Bacillaceae</taxon>
        <taxon>Domibacillus</taxon>
    </lineage>
</organism>
<accession>A0A177L5J7</accession>
<evidence type="ECO:0000259" key="5">
    <source>
        <dbReference type="PROSITE" id="PS50977"/>
    </source>
</evidence>
<reference evidence="6 7" key="1">
    <citation type="submission" date="2016-01" db="EMBL/GenBank/DDBJ databases">
        <title>Investigation of taxonomic status of Bacillus aminovorans.</title>
        <authorList>
            <person name="Verma A."/>
            <person name="Pal Y."/>
            <person name="Krishnamurthi S."/>
        </authorList>
    </citation>
    <scope>NUCLEOTIDE SEQUENCE [LARGE SCALE GENOMIC DNA]</scope>
    <source>
        <strain evidence="6 7">DSM 1314</strain>
    </source>
</reference>
<keyword evidence="1" id="KW-0805">Transcription regulation</keyword>
<comment type="caution">
    <text evidence="6">The sequence shown here is derived from an EMBL/GenBank/DDBJ whole genome shotgun (WGS) entry which is preliminary data.</text>
</comment>
<dbReference type="EMBL" id="LQWY01000025">
    <property type="protein sequence ID" value="OAH60968.1"/>
    <property type="molecule type" value="Genomic_DNA"/>
</dbReference>
<dbReference type="Gene3D" id="1.10.357.10">
    <property type="entry name" value="Tetracycline Repressor, domain 2"/>
    <property type="match status" value="1"/>
</dbReference>
<protein>
    <submittedName>
        <fullName evidence="6">TetR family transcriptional regulator</fullName>
    </submittedName>
</protein>
<proteinExistence type="predicted"/>
<dbReference type="RefSeq" id="WP_063965704.1">
    <property type="nucleotide sequence ID" value="NZ_JBCNAN010000013.1"/>
</dbReference>
<dbReference type="PANTHER" id="PTHR47506">
    <property type="entry name" value="TRANSCRIPTIONAL REGULATORY PROTEIN"/>
    <property type="match status" value="1"/>
</dbReference>